<feature type="compositionally biased region" description="Basic and acidic residues" evidence="6">
    <location>
        <begin position="10"/>
        <end position="19"/>
    </location>
</feature>
<feature type="region of interest" description="Disordered" evidence="6">
    <location>
        <begin position="93"/>
        <end position="115"/>
    </location>
</feature>
<dbReference type="AlphaFoldDB" id="D8RUV6"/>
<evidence type="ECO:0000256" key="1">
    <source>
        <dbReference type="ARBA" id="ARBA00004604"/>
    </source>
</evidence>
<dbReference type="HOGENOM" id="CLU_029727_0_1_1"/>
<name>D8RUV6_SELML</name>
<evidence type="ECO:0000256" key="6">
    <source>
        <dbReference type="SAM" id="MobiDB-lite"/>
    </source>
</evidence>
<protein>
    <recommendedName>
        <fullName evidence="5">Bystin</fullName>
    </recommendedName>
</protein>
<dbReference type="PANTHER" id="PTHR12821:SF0">
    <property type="entry name" value="BYSTIN"/>
    <property type="match status" value="1"/>
</dbReference>
<keyword evidence="4" id="KW-0539">Nucleus</keyword>
<dbReference type="Gramene" id="EFJ24286">
    <property type="protein sequence ID" value="EFJ24286"/>
    <property type="gene ID" value="SELMODRAFT_228281"/>
</dbReference>
<feature type="region of interest" description="Disordered" evidence="6">
    <location>
        <begin position="61"/>
        <end position="80"/>
    </location>
</feature>
<evidence type="ECO:0000256" key="3">
    <source>
        <dbReference type="ARBA" id="ARBA00022517"/>
    </source>
</evidence>
<dbReference type="Gene3D" id="1.25.40.480">
    <property type="match status" value="1"/>
</dbReference>
<sequence>MKRRGGAAPGKEKRARMTLEDQIESETVVSSRARSKKSKSKQENDDYVDASMSGRILKEARKQMKEIQKEEDEEDERSNAGKAFEALEKNVAANETDDEEDDIFDSKSEFDPAEGHEISEEEERILSMFMAKDAPPQRTLTDMIMSKIQNSNATQDLLKDEGRTVPGFDQKVIDVYRGVGKLLSRYTAGKLPKAFKIVTALAEWEQALYLTEPENWSPNAVYQATRLFASNLNSRMAARFYTLVLLPRIREDIRTNKRLHFALYQALKKSVYKPSAFYKGIIFPLCLSQTCNLREAVIVGSIIQKVSIPAGHSSVAILKIAEMEYSGTNSYFLKLLLDKKYSLPHRVIDAVLSHFVKFTEEERQLPVIWHQCLLTFVQRYKNSLTEADKESLKRLMRHQKHYLVTPEVQRELQHSLNRGQKEEDVQQPMMIITGATTEDVWDLPKVEVEMEE</sequence>
<dbReference type="EMBL" id="GL377590">
    <property type="protein sequence ID" value="EFJ24286.1"/>
    <property type="molecule type" value="Genomic_DNA"/>
</dbReference>
<evidence type="ECO:0000256" key="5">
    <source>
        <dbReference type="ARBA" id="ARBA00074032"/>
    </source>
</evidence>
<dbReference type="Proteomes" id="UP000001514">
    <property type="component" value="Unassembled WGS sequence"/>
</dbReference>
<evidence type="ECO:0000256" key="2">
    <source>
        <dbReference type="ARBA" id="ARBA00007114"/>
    </source>
</evidence>
<dbReference type="eggNOG" id="KOG3871">
    <property type="taxonomic scope" value="Eukaryota"/>
</dbReference>
<evidence type="ECO:0000313" key="7">
    <source>
        <dbReference type="EMBL" id="EFJ24286.1"/>
    </source>
</evidence>
<dbReference type="InterPro" id="IPR007955">
    <property type="entry name" value="Bystin"/>
</dbReference>
<dbReference type="GO" id="GO:0030688">
    <property type="term" value="C:preribosome, small subunit precursor"/>
    <property type="evidence" value="ECO:0000318"/>
    <property type="project" value="GO_Central"/>
</dbReference>
<dbReference type="KEGG" id="smo:SELMODRAFT_228281"/>
<gene>
    <name evidence="7" type="ORF">SELMODRAFT_228281</name>
</gene>
<dbReference type="FunFam" id="1.25.40.480:FF:000001">
    <property type="entry name" value="Bystin (51.6 kD)-like"/>
    <property type="match status" value="1"/>
</dbReference>
<keyword evidence="8" id="KW-1185">Reference proteome</keyword>
<evidence type="ECO:0000313" key="8">
    <source>
        <dbReference type="Proteomes" id="UP000001514"/>
    </source>
</evidence>
<dbReference type="OrthoDB" id="2192561at2759"/>
<comment type="subcellular location">
    <subcellularLocation>
        <location evidence="1">Nucleus</location>
        <location evidence="1">Nucleolus</location>
    </subcellularLocation>
</comment>
<accession>D8RUV6</accession>
<dbReference type="GO" id="GO:0005730">
    <property type="term" value="C:nucleolus"/>
    <property type="evidence" value="ECO:0000318"/>
    <property type="project" value="GO_Central"/>
</dbReference>
<dbReference type="STRING" id="88036.D8RUV6"/>
<dbReference type="GO" id="GO:0006364">
    <property type="term" value="P:rRNA processing"/>
    <property type="evidence" value="ECO:0000318"/>
    <property type="project" value="GO_Central"/>
</dbReference>
<dbReference type="GO" id="GO:0030515">
    <property type="term" value="F:snoRNA binding"/>
    <property type="evidence" value="ECO:0000318"/>
    <property type="project" value="GO_Central"/>
</dbReference>
<evidence type="ECO:0000256" key="4">
    <source>
        <dbReference type="ARBA" id="ARBA00023242"/>
    </source>
</evidence>
<feature type="region of interest" description="Disordered" evidence="6">
    <location>
        <begin position="1"/>
        <end position="56"/>
    </location>
</feature>
<reference evidence="7 8" key="1">
    <citation type="journal article" date="2011" name="Science">
        <title>The Selaginella genome identifies genetic changes associated with the evolution of vascular plants.</title>
        <authorList>
            <person name="Banks J.A."/>
            <person name="Nishiyama T."/>
            <person name="Hasebe M."/>
            <person name="Bowman J.L."/>
            <person name="Gribskov M."/>
            <person name="dePamphilis C."/>
            <person name="Albert V.A."/>
            <person name="Aono N."/>
            <person name="Aoyama T."/>
            <person name="Ambrose B.A."/>
            <person name="Ashton N.W."/>
            <person name="Axtell M.J."/>
            <person name="Barker E."/>
            <person name="Barker M.S."/>
            <person name="Bennetzen J.L."/>
            <person name="Bonawitz N.D."/>
            <person name="Chapple C."/>
            <person name="Cheng C."/>
            <person name="Correa L.G."/>
            <person name="Dacre M."/>
            <person name="DeBarry J."/>
            <person name="Dreyer I."/>
            <person name="Elias M."/>
            <person name="Engstrom E.M."/>
            <person name="Estelle M."/>
            <person name="Feng L."/>
            <person name="Finet C."/>
            <person name="Floyd S.K."/>
            <person name="Frommer W.B."/>
            <person name="Fujita T."/>
            <person name="Gramzow L."/>
            <person name="Gutensohn M."/>
            <person name="Harholt J."/>
            <person name="Hattori M."/>
            <person name="Heyl A."/>
            <person name="Hirai T."/>
            <person name="Hiwatashi Y."/>
            <person name="Ishikawa M."/>
            <person name="Iwata M."/>
            <person name="Karol K.G."/>
            <person name="Koehler B."/>
            <person name="Kolukisaoglu U."/>
            <person name="Kubo M."/>
            <person name="Kurata T."/>
            <person name="Lalonde S."/>
            <person name="Li K."/>
            <person name="Li Y."/>
            <person name="Litt A."/>
            <person name="Lyons E."/>
            <person name="Manning G."/>
            <person name="Maruyama T."/>
            <person name="Michael T.P."/>
            <person name="Mikami K."/>
            <person name="Miyazaki S."/>
            <person name="Morinaga S."/>
            <person name="Murata T."/>
            <person name="Mueller-Roeber B."/>
            <person name="Nelson D.R."/>
            <person name="Obara M."/>
            <person name="Oguri Y."/>
            <person name="Olmstead R.G."/>
            <person name="Onodera N."/>
            <person name="Petersen B.L."/>
            <person name="Pils B."/>
            <person name="Prigge M."/>
            <person name="Rensing S.A."/>
            <person name="Riano-Pachon D.M."/>
            <person name="Roberts A.W."/>
            <person name="Sato Y."/>
            <person name="Scheller H.V."/>
            <person name="Schulz B."/>
            <person name="Schulz C."/>
            <person name="Shakirov E.V."/>
            <person name="Shibagaki N."/>
            <person name="Shinohara N."/>
            <person name="Shippen D.E."/>
            <person name="Soerensen I."/>
            <person name="Sotooka R."/>
            <person name="Sugimoto N."/>
            <person name="Sugita M."/>
            <person name="Sumikawa N."/>
            <person name="Tanurdzic M."/>
            <person name="Theissen G."/>
            <person name="Ulvskov P."/>
            <person name="Wakazuki S."/>
            <person name="Weng J.K."/>
            <person name="Willats W.W."/>
            <person name="Wipf D."/>
            <person name="Wolf P.G."/>
            <person name="Yang L."/>
            <person name="Zimmer A.D."/>
            <person name="Zhu Q."/>
            <person name="Mitros T."/>
            <person name="Hellsten U."/>
            <person name="Loque D."/>
            <person name="Otillar R."/>
            <person name="Salamov A."/>
            <person name="Schmutz J."/>
            <person name="Shapiro H."/>
            <person name="Lindquist E."/>
            <person name="Lucas S."/>
            <person name="Rokhsar D."/>
            <person name="Grigoriev I.V."/>
        </authorList>
    </citation>
    <scope>NUCLEOTIDE SEQUENCE [LARGE SCALE GENOMIC DNA]</scope>
</reference>
<dbReference type="OMA" id="TKLPVIW"/>
<dbReference type="InParanoid" id="D8RUV6"/>
<dbReference type="Pfam" id="PF05291">
    <property type="entry name" value="Bystin"/>
    <property type="match status" value="1"/>
</dbReference>
<comment type="similarity">
    <text evidence="2">Belongs to the bystin family.</text>
</comment>
<organism evidence="8">
    <name type="scientific">Selaginella moellendorffii</name>
    <name type="common">Spikemoss</name>
    <dbReference type="NCBI Taxonomy" id="88036"/>
    <lineage>
        <taxon>Eukaryota</taxon>
        <taxon>Viridiplantae</taxon>
        <taxon>Streptophyta</taxon>
        <taxon>Embryophyta</taxon>
        <taxon>Tracheophyta</taxon>
        <taxon>Lycopodiopsida</taxon>
        <taxon>Selaginellales</taxon>
        <taxon>Selaginellaceae</taxon>
        <taxon>Selaginella</taxon>
    </lineage>
</organism>
<proteinExistence type="inferred from homology"/>
<dbReference type="FunCoup" id="D8RUV6">
    <property type="interactions" value="3211"/>
</dbReference>
<feature type="compositionally biased region" description="Basic and acidic residues" evidence="6">
    <location>
        <begin position="104"/>
        <end position="115"/>
    </location>
</feature>
<dbReference type="GO" id="GO:0005737">
    <property type="term" value="C:cytoplasm"/>
    <property type="evidence" value="ECO:0000318"/>
    <property type="project" value="GO_Central"/>
</dbReference>
<dbReference type="PANTHER" id="PTHR12821">
    <property type="entry name" value="BYSTIN"/>
    <property type="match status" value="1"/>
</dbReference>
<keyword evidence="3" id="KW-0690">Ribosome biogenesis</keyword>